<dbReference type="EMBL" id="FNEV01000003">
    <property type="protein sequence ID" value="SDJ27447.1"/>
    <property type="molecule type" value="Genomic_DNA"/>
</dbReference>
<proteinExistence type="predicted"/>
<evidence type="ECO:0000313" key="1">
    <source>
        <dbReference type="EMBL" id="SDJ27447.1"/>
    </source>
</evidence>
<protein>
    <submittedName>
        <fullName evidence="1">Uncharacterized protein</fullName>
    </submittedName>
</protein>
<dbReference type="AlphaFoldDB" id="A0A1G8SE33"/>
<name>A0A1G8SE33_9BACI</name>
<sequence>MYINLETEPLRFMQHEAFLRLPPLFIPCPSSVKDSYTFDWMKGLLFSTEVILHGRRATWLR</sequence>
<accession>A0A1G8SE33</accession>
<gene>
    <name evidence="1" type="ORF">SAMN04490247_1407</name>
</gene>
<keyword evidence="2" id="KW-1185">Reference proteome</keyword>
<reference evidence="2" key="1">
    <citation type="submission" date="2016-10" db="EMBL/GenBank/DDBJ databases">
        <authorList>
            <person name="Varghese N."/>
            <person name="Submissions S."/>
        </authorList>
    </citation>
    <scope>NUCLEOTIDE SEQUENCE [LARGE SCALE GENOMIC DNA]</scope>
    <source>
        <strain evidence="2">DSM 4771</strain>
    </source>
</reference>
<evidence type="ECO:0000313" key="2">
    <source>
        <dbReference type="Proteomes" id="UP000199225"/>
    </source>
</evidence>
<dbReference type="Proteomes" id="UP000199225">
    <property type="component" value="Unassembled WGS sequence"/>
</dbReference>
<organism evidence="1 2">
    <name type="scientific">Salimicrobium halophilum</name>
    <dbReference type="NCBI Taxonomy" id="86666"/>
    <lineage>
        <taxon>Bacteria</taxon>
        <taxon>Bacillati</taxon>
        <taxon>Bacillota</taxon>
        <taxon>Bacilli</taxon>
        <taxon>Bacillales</taxon>
        <taxon>Bacillaceae</taxon>
        <taxon>Salimicrobium</taxon>
    </lineage>
</organism>